<keyword evidence="2" id="KW-1185">Reference proteome</keyword>
<dbReference type="KEGG" id="nir:NSED_05795"/>
<dbReference type="STRING" id="1229909.NSED_05795"/>
<dbReference type="HOGENOM" id="CLU_1801608_0_0_2"/>
<reference evidence="1 2" key="1">
    <citation type="journal article" date="2012" name="J. Bacteriol.">
        <title>Draft Genome Sequence of an Ammonia-Oxidizing Archaeon, "Candidatus Nitrosopumilus sediminis" AR2, from Svalbard in the Arctic Circle.</title>
        <authorList>
            <person name="Park S.J."/>
            <person name="Kim J.G."/>
            <person name="Jung M.Y."/>
            <person name="Kim S.J."/>
            <person name="Cha I.T."/>
            <person name="Ghai R."/>
            <person name="Martin-Cuadrado A.B."/>
            <person name="Rodriguez-Valera F."/>
            <person name="Rhee S.K."/>
        </authorList>
    </citation>
    <scope>NUCLEOTIDE SEQUENCE [LARGE SCALE GENOMIC DNA]</scope>
    <source>
        <strain evidence="1 2">AR2</strain>
    </source>
</reference>
<dbReference type="AlphaFoldDB" id="K0BF98"/>
<sequence>MKTRLLVIVVLIVVGSVATIVVAEIYRGQIDWKERVGELVDENRRIEVAPTNDPKDSFPEKYDAVIEGSIQICMGHKGYPQRSQCVIEVNSYIKFDGQRTEQFTALVYDATLIPEPNTKAVFGLKYHPDENYYEIVETGFSRK</sequence>
<dbReference type="GeneID" id="13696954"/>
<gene>
    <name evidence="1" type="ORF">NSED_05795</name>
</gene>
<evidence type="ECO:0000313" key="1">
    <source>
        <dbReference type="EMBL" id="AFS82961.1"/>
    </source>
</evidence>
<organism evidence="1 2">
    <name type="scientific">Candidatus Nitrosopumilus sediminis</name>
    <dbReference type="NCBI Taxonomy" id="1229909"/>
    <lineage>
        <taxon>Archaea</taxon>
        <taxon>Nitrososphaerota</taxon>
        <taxon>Nitrososphaeria</taxon>
        <taxon>Nitrosopumilales</taxon>
        <taxon>Nitrosopumilaceae</taxon>
        <taxon>Nitrosopumilus</taxon>
    </lineage>
</organism>
<evidence type="ECO:0000313" key="2">
    <source>
        <dbReference type="Proteomes" id="UP000006100"/>
    </source>
</evidence>
<dbReference type="Proteomes" id="UP000006100">
    <property type="component" value="Chromosome"/>
</dbReference>
<proteinExistence type="predicted"/>
<dbReference type="RefSeq" id="WP_014965332.1">
    <property type="nucleotide sequence ID" value="NC_018656.1"/>
</dbReference>
<accession>K0BF98</accession>
<protein>
    <submittedName>
        <fullName evidence="1">Uncharacterized protein</fullName>
    </submittedName>
</protein>
<name>K0BF98_9ARCH</name>
<dbReference type="EMBL" id="CP003843">
    <property type="protein sequence ID" value="AFS82961.1"/>
    <property type="molecule type" value="Genomic_DNA"/>
</dbReference>
<dbReference type="PATRIC" id="fig|1229909.8.peg.1271"/>